<sequence length="102" mass="11303">MIPAIIIAALLILLAAAVAVAYQQADVIRALKAHVVRLEEAVTNAREGDNKRVWELRPDAVNPMVKRGRPDGQPRRQPTMPPGETLIMPDMRDIPSWGDDDE</sequence>
<comment type="caution">
    <text evidence="2">The sequence shown here is derived from an EMBL/GenBank/DDBJ whole genome shotgun (WGS) entry which is preliminary data.</text>
</comment>
<proteinExistence type="predicted"/>
<evidence type="ECO:0000313" key="2">
    <source>
        <dbReference type="EMBL" id="KKM89413.1"/>
    </source>
</evidence>
<organism evidence="2">
    <name type="scientific">marine sediment metagenome</name>
    <dbReference type="NCBI Taxonomy" id="412755"/>
    <lineage>
        <taxon>unclassified sequences</taxon>
        <taxon>metagenomes</taxon>
        <taxon>ecological metagenomes</taxon>
    </lineage>
</organism>
<dbReference type="EMBL" id="LAZR01006818">
    <property type="protein sequence ID" value="KKM89413.1"/>
    <property type="molecule type" value="Genomic_DNA"/>
</dbReference>
<name>A0A0F9L7F5_9ZZZZ</name>
<protein>
    <submittedName>
        <fullName evidence="2">Uncharacterized protein</fullName>
    </submittedName>
</protein>
<gene>
    <name evidence="2" type="ORF">LCGC14_1248800</name>
</gene>
<accession>A0A0F9L7F5</accession>
<reference evidence="2" key="1">
    <citation type="journal article" date="2015" name="Nature">
        <title>Complex archaea that bridge the gap between prokaryotes and eukaryotes.</title>
        <authorList>
            <person name="Spang A."/>
            <person name="Saw J.H."/>
            <person name="Jorgensen S.L."/>
            <person name="Zaremba-Niedzwiedzka K."/>
            <person name="Martijn J."/>
            <person name="Lind A.E."/>
            <person name="van Eijk R."/>
            <person name="Schleper C."/>
            <person name="Guy L."/>
            <person name="Ettema T.J."/>
        </authorList>
    </citation>
    <scope>NUCLEOTIDE SEQUENCE</scope>
</reference>
<dbReference type="AlphaFoldDB" id="A0A0F9L7F5"/>
<feature type="region of interest" description="Disordered" evidence="1">
    <location>
        <begin position="62"/>
        <end position="102"/>
    </location>
</feature>
<evidence type="ECO:0000256" key="1">
    <source>
        <dbReference type="SAM" id="MobiDB-lite"/>
    </source>
</evidence>